<comment type="caution">
    <text evidence="1">The sequence shown here is derived from an EMBL/GenBank/DDBJ whole genome shotgun (WGS) entry which is preliminary data.</text>
</comment>
<keyword evidence="2" id="KW-1185">Reference proteome</keyword>
<name>A0ABQ4QBH0_9HYPH</name>
<accession>A0ABQ4QBH0</accession>
<proteinExistence type="predicted"/>
<dbReference type="EMBL" id="BPQG01000004">
    <property type="protein sequence ID" value="GJD42523.1"/>
    <property type="molecule type" value="Genomic_DNA"/>
</dbReference>
<evidence type="ECO:0000313" key="2">
    <source>
        <dbReference type="Proteomes" id="UP001055117"/>
    </source>
</evidence>
<gene>
    <name evidence="1" type="ORF">AFCDBAGC_0361</name>
</gene>
<dbReference type="Proteomes" id="UP001055117">
    <property type="component" value="Unassembled WGS sequence"/>
</dbReference>
<dbReference type="RefSeq" id="WP_238270254.1">
    <property type="nucleotide sequence ID" value="NZ_BPQG01000004.1"/>
</dbReference>
<protein>
    <submittedName>
        <fullName evidence="1">Uncharacterized protein</fullName>
    </submittedName>
</protein>
<organism evidence="1 2">
    <name type="scientific">Methylobacterium cerastii</name>
    <dbReference type="NCBI Taxonomy" id="932741"/>
    <lineage>
        <taxon>Bacteria</taxon>
        <taxon>Pseudomonadati</taxon>
        <taxon>Pseudomonadota</taxon>
        <taxon>Alphaproteobacteria</taxon>
        <taxon>Hyphomicrobiales</taxon>
        <taxon>Methylobacteriaceae</taxon>
        <taxon>Methylobacterium</taxon>
    </lineage>
</organism>
<reference evidence="1 2" key="1">
    <citation type="journal article" date="2021" name="Front. Microbiol.">
        <title>Comprehensive Comparative Genomics and Phenotyping of Methylobacterium Species.</title>
        <authorList>
            <person name="Alessa O."/>
            <person name="Ogura Y."/>
            <person name="Fujitani Y."/>
            <person name="Takami H."/>
            <person name="Hayashi T."/>
            <person name="Sahin N."/>
            <person name="Tani A."/>
        </authorList>
    </citation>
    <scope>NUCLEOTIDE SEQUENCE [LARGE SCALE GENOMIC DNA]</scope>
    <source>
        <strain evidence="1 2">DSM 23679</strain>
    </source>
</reference>
<evidence type="ECO:0000313" key="1">
    <source>
        <dbReference type="EMBL" id="GJD42523.1"/>
    </source>
</evidence>
<sequence>MIDIVQAVQAADPSLGTRVIVLRSDSRALASPEALVPEAEAWLAENAPGARLLRKSILLAPYPGGMLAERTVTVMAFAEAQHLAAFATAWTADPEPEDDEAAPEG</sequence>